<dbReference type="VEuPathDB" id="VectorBase:LDEU007881"/>
<dbReference type="Gene3D" id="3.30.450.70">
    <property type="match status" value="1"/>
</dbReference>
<evidence type="ECO:0000256" key="1">
    <source>
        <dbReference type="ARBA" id="ARBA00004556"/>
    </source>
</evidence>
<keyword evidence="3" id="KW-0931">ER-Golgi transport</keyword>
<evidence type="ECO:0000256" key="3">
    <source>
        <dbReference type="ARBA" id="ARBA00022892"/>
    </source>
</evidence>
<dbReference type="AlphaFoldDB" id="A0A443S9H6"/>
<comment type="caution">
    <text evidence="4">The sequence shown here is derived from an EMBL/GenBank/DDBJ whole genome shotgun (WGS) entry which is preliminary data.</text>
</comment>
<organism evidence="4 5">
    <name type="scientific">Leptotrombidium deliense</name>
    <dbReference type="NCBI Taxonomy" id="299467"/>
    <lineage>
        <taxon>Eukaryota</taxon>
        <taxon>Metazoa</taxon>
        <taxon>Ecdysozoa</taxon>
        <taxon>Arthropoda</taxon>
        <taxon>Chelicerata</taxon>
        <taxon>Arachnida</taxon>
        <taxon>Acari</taxon>
        <taxon>Acariformes</taxon>
        <taxon>Trombidiformes</taxon>
        <taxon>Prostigmata</taxon>
        <taxon>Anystina</taxon>
        <taxon>Parasitengona</taxon>
        <taxon>Trombiculoidea</taxon>
        <taxon>Trombiculidae</taxon>
        <taxon>Leptotrombidium</taxon>
    </lineage>
</organism>
<accession>A0A443S9H6</accession>
<evidence type="ECO:0000313" key="5">
    <source>
        <dbReference type="Proteomes" id="UP000288716"/>
    </source>
</evidence>
<dbReference type="InterPro" id="IPR011012">
    <property type="entry name" value="Longin-like_dom_sf"/>
</dbReference>
<name>A0A443S9H6_9ACAR</name>
<keyword evidence="3" id="KW-0813">Transport</keyword>
<evidence type="ECO:0000256" key="2">
    <source>
        <dbReference type="ARBA" id="ARBA00006626"/>
    </source>
</evidence>
<dbReference type="Proteomes" id="UP000288716">
    <property type="component" value="Unassembled WGS sequence"/>
</dbReference>
<dbReference type="EMBL" id="NCKV01005284">
    <property type="protein sequence ID" value="RWS24160.1"/>
    <property type="molecule type" value="Genomic_DNA"/>
</dbReference>
<comment type="subcellular location">
    <subcellularLocation>
        <location evidence="1">Cytoplasm</location>
        <location evidence="1">Perinuclear region</location>
    </subcellularLocation>
</comment>
<dbReference type="Pfam" id="PF04628">
    <property type="entry name" value="Sedlin_N"/>
    <property type="match status" value="1"/>
</dbReference>
<sequence>MSVTAVAIINSENIPIFIKTKFDFIEKSEGDEQNVNLLYILHSSLDIVEEKQNQHQSRDPYLGLLNQCENYKIYGLLSPTKSKILLMVSVNSNSILRETDARSILKQIHNTYVDVATNNPFYCPGDEISSNKIEFIIKFIIISDNMSSFG</sequence>
<dbReference type="STRING" id="299467.A0A443S9H6"/>
<evidence type="ECO:0000313" key="4">
    <source>
        <dbReference type="EMBL" id="RWS24160.1"/>
    </source>
</evidence>
<keyword evidence="5" id="KW-1185">Reference proteome</keyword>
<gene>
    <name evidence="4" type="ORF">B4U80_03051</name>
</gene>
<dbReference type="SUPFAM" id="SSF64356">
    <property type="entry name" value="SNARE-like"/>
    <property type="match status" value="1"/>
</dbReference>
<proteinExistence type="inferred from homology"/>
<comment type="similarity">
    <text evidence="2">Belongs to the TRAPP small subunits family. Sedlin subfamily.</text>
</comment>
<reference evidence="4 5" key="1">
    <citation type="journal article" date="2018" name="Gigascience">
        <title>Genomes of trombidid mites reveal novel predicted allergens and laterally-transferred genes associated with secondary metabolism.</title>
        <authorList>
            <person name="Dong X."/>
            <person name="Chaisiri K."/>
            <person name="Xia D."/>
            <person name="Armstrong S.D."/>
            <person name="Fang Y."/>
            <person name="Donnelly M.J."/>
            <person name="Kadowaki T."/>
            <person name="McGarry J.W."/>
            <person name="Darby A.C."/>
            <person name="Makepeace B.L."/>
        </authorList>
    </citation>
    <scope>NUCLEOTIDE SEQUENCE [LARGE SCALE GENOMIC DNA]</scope>
    <source>
        <strain evidence="4">UoL-UT</strain>
    </source>
</reference>
<dbReference type="OrthoDB" id="10258445at2759"/>
<dbReference type="GO" id="GO:0048471">
    <property type="term" value="C:perinuclear region of cytoplasm"/>
    <property type="evidence" value="ECO:0007669"/>
    <property type="project" value="UniProtKB-SubCell"/>
</dbReference>
<dbReference type="PANTHER" id="PTHR12403">
    <property type="entry name" value="TRAFFICKING PROTEIN PARTICLE COMPLEX SUBUNIT 2"/>
    <property type="match status" value="1"/>
</dbReference>
<dbReference type="GO" id="GO:0006888">
    <property type="term" value="P:endoplasmic reticulum to Golgi vesicle-mediated transport"/>
    <property type="evidence" value="ECO:0007669"/>
    <property type="project" value="InterPro"/>
</dbReference>
<protein>
    <submittedName>
        <fullName evidence="4">Trafficking protein particle complex subunit 2-like protein</fullName>
    </submittedName>
</protein>
<dbReference type="InterPro" id="IPR006722">
    <property type="entry name" value="Sedlin"/>
</dbReference>